<feature type="compositionally biased region" description="Pro residues" evidence="1">
    <location>
        <begin position="1"/>
        <end position="15"/>
    </location>
</feature>
<dbReference type="AlphaFoldDB" id="A0A9D3BTS1"/>
<sequence>MFRGRPPPRGYPPPFEGRGPALRPHPAPGYRDDQNRHRPPYHSDHRDHGHLDLYRHSPSHRRYPSPGAGSHRSGEFRCGGPPAERSPSHRGPAPQDHNLHITVGNELLGPAGPTPPRHHDRDYSPRHECEQGRSTGLSQVKRRGRSMSRSPDRSRAKSRGRSKSRPRGQSRSPDRSRAKSRGR</sequence>
<feature type="compositionally biased region" description="Basic residues" evidence="1">
    <location>
        <begin position="156"/>
        <end position="168"/>
    </location>
</feature>
<reference evidence="2" key="1">
    <citation type="submission" date="2020-03" db="EMBL/GenBank/DDBJ databases">
        <title>Intra-Species Differences in Population Size shape Life History and Genome Evolution.</title>
        <authorList>
            <person name="Willemsen D."/>
            <person name="Cui R."/>
            <person name="Valenzano D.R."/>
        </authorList>
    </citation>
    <scope>NUCLEOTIDE SEQUENCE</scope>
    <source>
        <strain evidence="2">GRZ</strain>
        <tissue evidence="2">Whole</tissue>
    </source>
</reference>
<evidence type="ECO:0000313" key="3">
    <source>
        <dbReference type="Proteomes" id="UP000822369"/>
    </source>
</evidence>
<organism evidence="2 3">
    <name type="scientific">Nothobranchius furzeri</name>
    <name type="common">Turquoise killifish</name>
    <dbReference type="NCBI Taxonomy" id="105023"/>
    <lineage>
        <taxon>Eukaryota</taxon>
        <taxon>Metazoa</taxon>
        <taxon>Chordata</taxon>
        <taxon>Craniata</taxon>
        <taxon>Vertebrata</taxon>
        <taxon>Euteleostomi</taxon>
        <taxon>Actinopterygii</taxon>
        <taxon>Neopterygii</taxon>
        <taxon>Teleostei</taxon>
        <taxon>Neoteleostei</taxon>
        <taxon>Acanthomorphata</taxon>
        <taxon>Ovalentaria</taxon>
        <taxon>Atherinomorphae</taxon>
        <taxon>Cyprinodontiformes</taxon>
        <taxon>Nothobranchiidae</taxon>
        <taxon>Nothobranchius</taxon>
    </lineage>
</organism>
<name>A0A9D3BTS1_NOTFU</name>
<feature type="compositionally biased region" description="Basic and acidic residues" evidence="1">
    <location>
        <begin position="117"/>
        <end position="131"/>
    </location>
</feature>
<proteinExistence type="predicted"/>
<feature type="compositionally biased region" description="Basic and acidic residues" evidence="1">
    <location>
        <begin position="30"/>
        <end position="55"/>
    </location>
</feature>
<evidence type="ECO:0000256" key="1">
    <source>
        <dbReference type="SAM" id="MobiDB-lite"/>
    </source>
</evidence>
<comment type="caution">
    <text evidence="2">The sequence shown here is derived from an EMBL/GenBank/DDBJ whole genome shotgun (WGS) entry which is preliminary data.</text>
</comment>
<dbReference type="EMBL" id="JAAVVJ010000006">
    <property type="protein sequence ID" value="KAF7220856.1"/>
    <property type="molecule type" value="Genomic_DNA"/>
</dbReference>
<gene>
    <name evidence="2" type="ORF">G4P62_003377</name>
</gene>
<dbReference type="Proteomes" id="UP000822369">
    <property type="component" value="Chromosome 6"/>
</dbReference>
<feature type="region of interest" description="Disordered" evidence="1">
    <location>
        <begin position="1"/>
        <end position="183"/>
    </location>
</feature>
<evidence type="ECO:0000313" key="2">
    <source>
        <dbReference type="EMBL" id="KAF7220856.1"/>
    </source>
</evidence>
<protein>
    <submittedName>
        <fullName evidence="2">Early nodulin-75-like</fullName>
    </submittedName>
</protein>
<feature type="non-terminal residue" evidence="2">
    <location>
        <position position="1"/>
    </location>
</feature>
<accession>A0A9D3BTS1</accession>